<reference evidence="1 2" key="1">
    <citation type="journal article" date="2022" name="DNA Res.">
        <title>Chromosomal-level genome assembly of the orchid tree Bauhinia variegata (Leguminosae; Cercidoideae) supports the allotetraploid origin hypothesis of Bauhinia.</title>
        <authorList>
            <person name="Zhong Y."/>
            <person name="Chen Y."/>
            <person name="Zheng D."/>
            <person name="Pang J."/>
            <person name="Liu Y."/>
            <person name="Luo S."/>
            <person name="Meng S."/>
            <person name="Qian L."/>
            <person name="Wei D."/>
            <person name="Dai S."/>
            <person name="Zhou R."/>
        </authorList>
    </citation>
    <scope>NUCLEOTIDE SEQUENCE [LARGE SCALE GENOMIC DNA]</scope>
    <source>
        <strain evidence="1">BV-YZ2020</strain>
    </source>
</reference>
<sequence>MAYSRASWFGRSNMAKGTLPVKSRVCSCSNSCAAIGHKATNAGNTETEDGPLEQTTGTVDLSTAKGVNPSEDDALERQVSVGPLFQAEVPEWTGVVCDSHSKWLCTQVWPWKHSHQNLDAQTMFIGKGSEEKCSCEFQGSVH</sequence>
<proteinExistence type="predicted"/>
<dbReference type="EMBL" id="CM039433">
    <property type="protein sequence ID" value="KAI4326932.1"/>
    <property type="molecule type" value="Genomic_DNA"/>
</dbReference>
<gene>
    <name evidence="1" type="ORF">L6164_019446</name>
</gene>
<comment type="caution">
    <text evidence="1">The sequence shown here is derived from an EMBL/GenBank/DDBJ whole genome shotgun (WGS) entry which is preliminary data.</text>
</comment>
<protein>
    <submittedName>
        <fullName evidence="1">Uncharacterized protein</fullName>
    </submittedName>
</protein>
<accession>A0ACB9MS10</accession>
<organism evidence="1 2">
    <name type="scientific">Bauhinia variegata</name>
    <name type="common">Purple orchid tree</name>
    <name type="synonym">Phanera variegata</name>
    <dbReference type="NCBI Taxonomy" id="167791"/>
    <lineage>
        <taxon>Eukaryota</taxon>
        <taxon>Viridiplantae</taxon>
        <taxon>Streptophyta</taxon>
        <taxon>Embryophyta</taxon>
        <taxon>Tracheophyta</taxon>
        <taxon>Spermatophyta</taxon>
        <taxon>Magnoliopsida</taxon>
        <taxon>eudicotyledons</taxon>
        <taxon>Gunneridae</taxon>
        <taxon>Pentapetalae</taxon>
        <taxon>rosids</taxon>
        <taxon>fabids</taxon>
        <taxon>Fabales</taxon>
        <taxon>Fabaceae</taxon>
        <taxon>Cercidoideae</taxon>
        <taxon>Cercideae</taxon>
        <taxon>Bauhiniinae</taxon>
        <taxon>Bauhinia</taxon>
    </lineage>
</organism>
<evidence type="ECO:0000313" key="2">
    <source>
        <dbReference type="Proteomes" id="UP000828941"/>
    </source>
</evidence>
<dbReference type="Proteomes" id="UP000828941">
    <property type="component" value="Chromosome 8"/>
</dbReference>
<name>A0ACB9MS10_BAUVA</name>
<evidence type="ECO:0000313" key="1">
    <source>
        <dbReference type="EMBL" id="KAI4326932.1"/>
    </source>
</evidence>
<keyword evidence="2" id="KW-1185">Reference proteome</keyword>